<name>A0A5C3M284_9AGAR</name>
<protein>
    <submittedName>
        <fullName evidence="1">Lectin 3a</fullName>
    </submittedName>
</protein>
<evidence type="ECO:0000313" key="2">
    <source>
        <dbReference type="Proteomes" id="UP000308652"/>
    </source>
</evidence>
<dbReference type="Proteomes" id="UP000308652">
    <property type="component" value="Unassembled WGS sequence"/>
</dbReference>
<dbReference type="STRING" id="68775.A0A5C3M284"/>
<sequence>MTYAIYIKVIQKNANKFVAVEKTCWYYANGGTWTENEGRYVLTMGGSGTSGTLRFSNQDGDTFIVATGIHNYKRWCDIVPNLASSNTGMEVHPTYYSGSRGEMLWKQLESIEKYDAKGRKLALAFTAFDGNELFATLTIE</sequence>
<dbReference type="InterPro" id="IPR015926">
    <property type="entry name" value="Cytolysin/lectin"/>
</dbReference>
<accession>A0A5C3M284</accession>
<dbReference type="OrthoDB" id="4791458at2759"/>
<dbReference type="EMBL" id="ML213599">
    <property type="protein sequence ID" value="TFK39509.1"/>
    <property type="molecule type" value="Genomic_DNA"/>
</dbReference>
<dbReference type="SUPFAM" id="SSF63724">
    <property type="entry name" value="Cytolysin/lectin"/>
    <property type="match status" value="1"/>
</dbReference>
<dbReference type="Gene3D" id="2.60.270.20">
    <property type="entry name" value="Cytolysin/lectin"/>
    <property type="match status" value="1"/>
</dbReference>
<dbReference type="AlphaFoldDB" id="A0A5C3M284"/>
<gene>
    <name evidence="1" type="ORF">BDQ12DRAFT_629495</name>
</gene>
<dbReference type="Pfam" id="PF07367">
    <property type="entry name" value="FB_lectin"/>
    <property type="match status" value="1"/>
</dbReference>
<dbReference type="InterPro" id="IPR009960">
    <property type="entry name" value="Fruit_body_lectin_fun"/>
</dbReference>
<reference evidence="1 2" key="1">
    <citation type="journal article" date="2019" name="Nat. Ecol. Evol.">
        <title>Megaphylogeny resolves global patterns of mushroom evolution.</title>
        <authorList>
            <person name="Varga T."/>
            <person name="Krizsan K."/>
            <person name="Foldi C."/>
            <person name="Dima B."/>
            <person name="Sanchez-Garcia M."/>
            <person name="Sanchez-Ramirez S."/>
            <person name="Szollosi G.J."/>
            <person name="Szarkandi J.G."/>
            <person name="Papp V."/>
            <person name="Albert L."/>
            <person name="Andreopoulos W."/>
            <person name="Angelini C."/>
            <person name="Antonin V."/>
            <person name="Barry K.W."/>
            <person name="Bougher N.L."/>
            <person name="Buchanan P."/>
            <person name="Buyck B."/>
            <person name="Bense V."/>
            <person name="Catcheside P."/>
            <person name="Chovatia M."/>
            <person name="Cooper J."/>
            <person name="Damon W."/>
            <person name="Desjardin D."/>
            <person name="Finy P."/>
            <person name="Geml J."/>
            <person name="Haridas S."/>
            <person name="Hughes K."/>
            <person name="Justo A."/>
            <person name="Karasinski D."/>
            <person name="Kautmanova I."/>
            <person name="Kiss B."/>
            <person name="Kocsube S."/>
            <person name="Kotiranta H."/>
            <person name="LaButti K.M."/>
            <person name="Lechner B.E."/>
            <person name="Liimatainen K."/>
            <person name="Lipzen A."/>
            <person name="Lukacs Z."/>
            <person name="Mihaltcheva S."/>
            <person name="Morgado L.N."/>
            <person name="Niskanen T."/>
            <person name="Noordeloos M.E."/>
            <person name="Ohm R.A."/>
            <person name="Ortiz-Santana B."/>
            <person name="Ovrebo C."/>
            <person name="Racz N."/>
            <person name="Riley R."/>
            <person name="Savchenko A."/>
            <person name="Shiryaev A."/>
            <person name="Soop K."/>
            <person name="Spirin V."/>
            <person name="Szebenyi C."/>
            <person name="Tomsovsky M."/>
            <person name="Tulloss R.E."/>
            <person name="Uehling J."/>
            <person name="Grigoriev I.V."/>
            <person name="Vagvolgyi C."/>
            <person name="Papp T."/>
            <person name="Martin F.M."/>
            <person name="Miettinen O."/>
            <person name="Hibbett D.S."/>
            <person name="Nagy L.G."/>
        </authorList>
    </citation>
    <scope>NUCLEOTIDE SEQUENCE [LARGE SCALE GENOMIC DNA]</scope>
    <source>
        <strain evidence="1 2">CBS 166.37</strain>
    </source>
</reference>
<keyword evidence="2" id="KW-1185">Reference proteome</keyword>
<evidence type="ECO:0000313" key="1">
    <source>
        <dbReference type="EMBL" id="TFK39509.1"/>
    </source>
</evidence>
<proteinExistence type="predicted"/>
<organism evidence="1 2">
    <name type="scientific">Crucibulum laeve</name>
    <dbReference type="NCBI Taxonomy" id="68775"/>
    <lineage>
        <taxon>Eukaryota</taxon>
        <taxon>Fungi</taxon>
        <taxon>Dikarya</taxon>
        <taxon>Basidiomycota</taxon>
        <taxon>Agaricomycotina</taxon>
        <taxon>Agaricomycetes</taxon>
        <taxon>Agaricomycetidae</taxon>
        <taxon>Agaricales</taxon>
        <taxon>Agaricineae</taxon>
        <taxon>Nidulariaceae</taxon>
        <taxon>Crucibulum</taxon>
    </lineage>
</organism>